<dbReference type="GO" id="GO:0009252">
    <property type="term" value="P:peptidoglycan biosynthetic process"/>
    <property type="evidence" value="ECO:0007669"/>
    <property type="project" value="UniProtKB-KW"/>
</dbReference>
<comment type="subcellular location">
    <subcellularLocation>
        <location evidence="2">Cytoplasm</location>
    </subcellularLocation>
</comment>
<dbReference type="Pfam" id="PF00132">
    <property type="entry name" value="Hexapep"/>
    <property type="match status" value="3"/>
</dbReference>
<comment type="function">
    <text evidence="16">Catalyzes the last two sequential reactions in the de novo biosynthetic pathway for UDP-N-acetylglucosamine (UDP-GlcNAc). The C-terminal domain catalyzes the transfer of acetyl group from acetyl coenzyme A to glucosamine-1-phosphate (GlcN-1-P) to produce N-acetylglucosamine-1-phosphate (GlcNAc-1-P), which is converted into UDP-GlcNAc by the transfer of uridine 5-monophosphate (from uridine 5-triphosphate), a reaction catalyzed by the N-terminal domain.</text>
</comment>
<comment type="caution">
    <text evidence="17">The sequence shown here is derived from an EMBL/GenBank/DDBJ whole genome shotgun (WGS) entry which is preliminary data.</text>
</comment>
<keyword evidence="5" id="KW-0963">Cytoplasm</keyword>
<dbReference type="GO" id="GO:0006048">
    <property type="term" value="P:UDP-N-acetylglucosamine biosynthetic process"/>
    <property type="evidence" value="ECO:0007669"/>
    <property type="project" value="InterPro"/>
</dbReference>
<name>A0A8J6IYR9_9FIRM</name>
<reference evidence="17" key="1">
    <citation type="submission" date="2020-08" db="EMBL/GenBank/DDBJ databases">
        <title>Genome public.</title>
        <authorList>
            <person name="Liu C."/>
            <person name="Sun Q."/>
        </authorList>
    </citation>
    <scope>NUCLEOTIDE SEQUENCE</scope>
    <source>
        <strain evidence="17">NSJ-23</strain>
    </source>
</reference>
<comment type="catalytic activity">
    <reaction evidence="14">
        <text>alpha-D-glucosamine 1-phosphate + acetyl-CoA = N-acetyl-alpha-D-glucosamine 1-phosphate + CoA + H(+)</text>
        <dbReference type="Rhea" id="RHEA:13725"/>
        <dbReference type="ChEBI" id="CHEBI:15378"/>
        <dbReference type="ChEBI" id="CHEBI:57287"/>
        <dbReference type="ChEBI" id="CHEBI:57288"/>
        <dbReference type="ChEBI" id="CHEBI:57776"/>
        <dbReference type="ChEBI" id="CHEBI:58516"/>
        <dbReference type="EC" id="2.3.1.157"/>
    </reaction>
</comment>
<evidence type="ECO:0000256" key="13">
    <source>
        <dbReference type="ARBA" id="ARBA00023316"/>
    </source>
</evidence>
<dbReference type="InterPro" id="IPR050065">
    <property type="entry name" value="GlmU-like"/>
</dbReference>
<evidence type="ECO:0000256" key="9">
    <source>
        <dbReference type="ARBA" id="ARBA00022842"/>
    </source>
</evidence>
<comment type="similarity">
    <text evidence="4">In the N-terminal section; belongs to the N-acetylglucosamine-1-phosphate uridyltransferase family.</text>
</comment>
<evidence type="ECO:0000256" key="2">
    <source>
        <dbReference type="ARBA" id="ARBA00004496"/>
    </source>
</evidence>
<comment type="similarity">
    <text evidence="3">In the C-terminal section; belongs to the transferase hexapeptide repeat family.</text>
</comment>
<dbReference type="GO" id="GO:0046872">
    <property type="term" value="F:metal ion binding"/>
    <property type="evidence" value="ECO:0007669"/>
    <property type="project" value="UniProtKB-KW"/>
</dbReference>
<dbReference type="Gene3D" id="2.160.10.10">
    <property type="entry name" value="Hexapeptide repeat proteins"/>
    <property type="match status" value="1"/>
</dbReference>
<keyword evidence="12" id="KW-0012">Acyltransferase</keyword>
<sequence>MRDRQAALEAKRQALLEAGVDMMDPSSVYVEDSVQVGEGTLLLPGTILRGDTVVGRNCQIGPNVMLTSCTVEDECAINASQCEESVIRKGCQIGPYTHIRPHCVVGEGSKIGAFVQLKNCNLGKGTKMAHLTYVGDSDVGDDCNFGCGTVTCNYDGFQKHRTIIGSNVFVGCNTNFVPPVQIGDGAFIAAATTVTQDVPQDAMVIGRTRQQVKEGWAAANREKKRKK</sequence>
<dbReference type="GO" id="GO:0071555">
    <property type="term" value="P:cell wall organization"/>
    <property type="evidence" value="ECO:0007669"/>
    <property type="project" value="UniProtKB-KW"/>
</dbReference>
<dbReference type="GO" id="GO:0019134">
    <property type="term" value="F:glucosamine-1-phosphate N-acetyltransferase activity"/>
    <property type="evidence" value="ECO:0007669"/>
    <property type="project" value="UniProtKB-EC"/>
</dbReference>
<dbReference type="EMBL" id="JACOPO010000008">
    <property type="protein sequence ID" value="MBC5723355.1"/>
    <property type="molecule type" value="Genomic_DNA"/>
</dbReference>
<comment type="cofactor">
    <cofactor evidence="1">
        <name>Mg(2+)</name>
        <dbReference type="ChEBI" id="CHEBI:18420"/>
    </cofactor>
</comment>
<organism evidence="17 18">
    <name type="scientific">Flintibacter hominis</name>
    <dbReference type="NCBI Taxonomy" id="2763048"/>
    <lineage>
        <taxon>Bacteria</taxon>
        <taxon>Bacillati</taxon>
        <taxon>Bacillota</taxon>
        <taxon>Clostridia</taxon>
        <taxon>Eubacteriales</taxon>
        <taxon>Flintibacter</taxon>
    </lineage>
</organism>
<dbReference type="InterPro" id="IPR011004">
    <property type="entry name" value="Trimer_LpxA-like_sf"/>
</dbReference>
<dbReference type="CDD" id="cd03353">
    <property type="entry name" value="LbH_GlmU_C"/>
    <property type="match status" value="1"/>
</dbReference>
<protein>
    <submittedName>
        <fullName evidence="17">UDP-N-acetylglucosamine diphosphorylase</fullName>
    </submittedName>
</protein>
<keyword evidence="6" id="KW-0808">Transferase</keyword>
<evidence type="ECO:0000256" key="3">
    <source>
        <dbReference type="ARBA" id="ARBA00007707"/>
    </source>
</evidence>
<evidence type="ECO:0000256" key="14">
    <source>
        <dbReference type="ARBA" id="ARBA00048247"/>
    </source>
</evidence>
<evidence type="ECO:0000256" key="12">
    <source>
        <dbReference type="ARBA" id="ARBA00023315"/>
    </source>
</evidence>
<evidence type="ECO:0000256" key="4">
    <source>
        <dbReference type="ARBA" id="ARBA00007947"/>
    </source>
</evidence>
<keyword evidence="8" id="KW-0479">Metal-binding</keyword>
<keyword evidence="7" id="KW-0548">Nucleotidyltransferase</keyword>
<dbReference type="PANTHER" id="PTHR43584:SF3">
    <property type="entry name" value="BIFUNCTIONAL PROTEIN GLMU"/>
    <property type="match status" value="1"/>
</dbReference>
<evidence type="ECO:0000256" key="8">
    <source>
        <dbReference type="ARBA" id="ARBA00022723"/>
    </source>
</evidence>
<dbReference type="GO" id="GO:0003977">
    <property type="term" value="F:UDP-N-acetylglucosamine diphosphorylase activity"/>
    <property type="evidence" value="ECO:0007669"/>
    <property type="project" value="UniProtKB-EC"/>
</dbReference>
<comment type="catalytic activity">
    <reaction evidence="15">
        <text>N-acetyl-alpha-D-glucosamine 1-phosphate + UTP + H(+) = UDP-N-acetyl-alpha-D-glucosamine + diphosphate</text>
        <dbReference type="Rhea" id="RHEA:13509"/>
        <dbReference type="ChEBI" id="CHEBI:15378"/>
        <dbReference type="ChEBI" id="CHEBI:33019"/>
        <dbReference type="ChEBI" id="CHEBI:46398"/>
        <dbReference type="ChEBI" id="CHEBI:57705"/>
        <dbReference type="ChEBI" id="CHEBI:57776"/>
        <dbReference type="EC" id="2.7.7.23"/>
    </reaction>
</comment>
<dbReference type="InterPro" id="IPR001451">
    <property type="entry name" value="Hexapep"/>
</dbReference>
<keyword evidence="18" id="KW-1185">Reference proteome</keyword>
<keyword evidence="10" id="KW-0133">Cell shape</keyword>
<gene>
    <name evidence="17" type="ORF">H8S11_11100</name>
</gene>
<evidence type="ECO:0000256" key="16">
    <source>
        <dbReference type="ARBA" id="ARBA00049628"/>
    </source>
</evidence>
<evidence type="ECO:0000313" key="17">
    <source>
        <dbReference type="EMBL" id="MBC5723355.1"/>
    </source>
</evidence>
<evidence type="ECO:0000256" key="1">
    <source>
        <dbReference type="ARBA" id="ARBA00001946"/>
    </source>
</evidence>
<evidence type="ECO:0000256" key="15">
    <source>
        <dbReference type="ARBA" id="ARBA00048493"/>
    </source>
</evidence>
<evidence type="ECO:0000256" key="5">
    <source>
        <dbReference type="ARBA" id="ARBA00022490"/>
    </source>
</evidence>
<dbReference type="SUPFAM" id="SSF51161">
    <property type="entry name" value="Trimeric LpxA-like enzymes"/>
    <property type="match status" value="1"/>
</dbReference>
<dbReference type="RefSeq" id="WP_147572611.1">
    <property type="nucleotide sequence ID" value="NZ_JACOPO010000008.1"/>
</dbReference>
<dbReference type="Proteomes" id="UP000628736">
    <property type="component" value="Unassembled WGS sequence"/>
</dbReference>
<dbReference type="AlphaFoldDB" id="A0A8J6IYR9"/>
<keyword evidence="9" id="KW-0460">Magnesium</keyword>
<keyword evidence="11" id="KW-0573">Peptidoglycan synthesis</keyword>
<evidence type="ECO:0000256" key="6">
    <source>
        <dbReference type="ARBA" id="ARBA00022679"/>
    </source>
</evidence>
<evidence type="ECO:0000256" key="7">
    <source>
        <dbReference type="ARBA" id="ARBA00022695"/>
    </source>
</evidence>
<dbReference type="PANTHER" id="PTHR43584">
    <property type="entry name" value="NUCLEOTIDYL TRANSFERASE"/>
    <property type="match status" value="1"/>
</dbReference>
<evidence type="ECO:0000256" key="10">
    <source>
        <dbReference type="ARBA" id="ARBA00022960"/>
    </source>
</evidence>
<accession>A0A8J6IYR9</accession>
<keyword evidence="13" id="KW-0961">Cell wall biogenesis/degradation</keyword>
<dbReference type="GO" id="GO:0008360">
    <property type="term" value="P:regulation of cell shape"/>
    <property type="evidence" value="ECO:0007669"/>
    <property type="project" value="UniProtKB-KW"/>
</dbReference>
<proteinExistence type="inferred from homology"/>
<evidence type="ECO:0000256" key="11">
    <source>
        <dbReference type="ARBA" id="ARBA00022984"/>
    </source>
</evidence>
<dbReference type="GO" id="GO:0005737">
    <property type="term" value="C:cytoplasm"/>
    <property type="evidence" value="ECO:0007669"/>
    <property type="project" value="UniProtKB-SubCell"/>
</dbReference>
<evidence type="ECO:0000313" key="18">
    <source>
        <dbReference type="Proteomes" id="UP000628736"/>
    </source>
</evidence>
<dbReference type="InterPro" id="IPR038009">
    <property type="entry name" value="GlmU_C_LbH"/>
</dbReference>